<dbReference type="PANTHER" id="PTHR43210:SF5">
    <property type="entry name" value="DETHIOBIOTIN SYNTHETASE"/>
    <property type="match status" value="1"/>
</dbReference>
<evidence type="ECO:0000313" key="3">
    <source>
        <dbReference type="EMBL" id="MFC3120730.1"/>
    </source>
</evidence>
<name>A0ABV7FP75_9ALTE</name>
<feature type="binding site" evidence="2">
    <location>
        <position position="54"/>
    </location>
    <ligand>
        <name>Mg(2+)</name>
        <dbReference type="ChEBI" id="CHEBI:18420"/>
    </ligand>
</feature>
<dbReference type="NCBIfam" id="TIGR00347">
    <property type="entry name" value="bioD"/>
    <property type="match status" value="1"/>
</dbReference>
<keyword evidence="2" id="KW-0547">Nucleotide-binding</keyword>
<keyword evidence="2" id="KW-0963">Cytoplasm</keyword>
<comment type="catalytic activity">
    <reaction evidence="2">
        <text>(7R,8S)-7,8-diammoniononanoate + CO2 + ATP = (4R,5S)-dethiobiotin + ADP + phosphate + 3 H(+)</text>
        <dbReference type="Rhea" id="RHEA:15805"/>
        <dbReference type="ChEBI" id="CHEBI:15378"/>
        <dbReference type="ChEBI" id="CHEBI:16526"/>
        <dbReference type="ChEBI" id="CHEBI:30616"/>
        <dbReference type="ChEBI" id="CHEBI:43474"/>
        <dbReference type="ChEBI" id="CHEBI:149469"/>
        <dbReference type="ChEBI" id="CHEBI:149473"/>
        <dbReference type="ChEBI" id="CHEBI:456216"/>
        <dbReference type="EC" id="6.3.3.3"/>
    </reaction>
</comment>
<organism evidence="3 4">
    <name type="scientific">Agaribacter flavus</name>
    <dbReference type="NCBI Taxonomy" id="1902781"/>
    <lineage>
        <taxon>Bacteria</taxon>
        <taxon>Pseudomonadati</taxon>
        <taxon>Pseudomonadota</taxon>
        <taxon>Gammaproteobacteria</taxon>
        <taxon>Alteromonadales</taxon>
        <taxon>Alteromonadaceae</taxon>
        <taxon>Agaribacter</taxon>
    </lineage>
</organism>
<proteinExistence type="inferred from homology"/>
<dbReference type="Proteomes" id="UP001595478">
    <property type="component" value="Unassembled WGS sequence"/>
</dbReference>
<comment type="pathway">
    <text evidence="2">Cofactor biosynthesis; biotin biosynthesis; biotin from 7,8-diaminononanoate: step 1/2.</text>
</comment>
<keyword evidence="2" id="KW-0479">Metal-binding</keyword>
<comment type="function">
    <text evidence="2">Catalyzes a mechanistically unusual reaction, the ATP-dependent insertion of CO2 between the N7 and N8 nitrogen atoms of 7,8-diaminopelargonic acid (DAPA, also called 7,8-diammoniononanoate) to form a ureido ring.</text>
</comment>
<keyword evidence="2" id="KW-0067">ATP-binding</keyword>
<dbReference type="HAMAP" id="MF_00336">
    <property type="entry name" value="BioD"/>
    <property type="match status" value="1"/>
</dbReference>
<keyword evidence="2 3" id="KW-0436">Ligase</keyword>
<feature type="binding site" evidence="2">
    <location>
        <position position="54"/>
    </location>
    <ligand>
        <name>ATP</name>
        <dbReference type="ChEBI" id="CHEBI:30616"/>
    </ligand>
</feature>
<accession>A0ABV7FP75</accession>
<feature type="active site" evidence="2">
    <location>
        <position position="37"/>
    </location>
</feature>
<evidence type="ECO:0000256" key="2">
    <source>
        <dbReference type="HAMAP-Rule" id="MF_00336"/>
    </source>
</evidence>
<gene>
    <name evidence="2 3" type="primary">bioD</name>
    <name evidence="3" type="ORF">ACFOHL_03785</name>
</gene>
<dbReference type="Gene3D" id="3.40.50.300">
    <property type="entry name" value="P-loop containing nucleotide triphosphate hydrolases"/>
    <property type="match status" value="1"/>
</dbReference>
<dbReference type="RefSeq" id="WP_376918860.1">
    <property type="nucleotide sequence ID" value="NZ_JBHRSW010000005.1"/>
</dbReference>
<evidence type="ECO:0000313" key="4">
    <source>
        <dbReference type="Proteomes" id="UP001595478"/>
    </source>
</evidence>
<dbReference type="EC" id="6.3.3.3" evidence="2"/>
<dbReference type="GO" id="GO:0004141">
    <property type="term" value="F:dethiobiotin synthase activity"/>
    <property type="evidence" value="ECO:0007669"/>
    <property type="project" value="UniProtKB-EC"/>
</dbReference>
<comment type="subcellular location">
    <subcellularLocation>
        <location evidence="2">Cytoplasm</location>
    </subcellularLocation>
</comment>
<dbReference type="Pfam" id="PF13500">
    <property type="entry name" value="AAA_26"/>
    <property type="match status" value="1"/>
</dbReference>
<feature type="binding site" evidence="2">
    <location>
        <begin position="12"/>
        <end position="17"/>
    </location>
    <ligand>
        <name>ATP</name>
        <dbReference type="ChEBI" id="CHEBI:30616"/>
    </ligand>
</feature>
<dbReference type="PIRSF" id="PIRSF006755">
    <property type="entry name" value="DTB_synth"/>
    <property type="match status" value="1"/>
</dbReference>
<protein>
    <recommendedName>
        <fullName evidence="2">ATP-dependent dethiobiotin synthetase BioD</fullName>
        <ecNumber evidence="2">6.3.3.3</ecNumber>
    </recommendedName>
    <alternativeName>
        <fullName evidence="2">DTB synthetase</fullName>
        <shortName evidence="2">DTBS</shortName>
    </alternativeName>
    <alternativeName>
        <fullName evidence="2">Dethiobiotin synthase</fullName>
    </alternativeName>
</protein>
<feature type="binding site" evidence="2">
    <location>
        <position position="116"/>
    </location>
    <ligand>
        <name>Mg(2+)</name>
        <dbReference type="ChEBI" id="CHEBI:18420"/>
    </ligand>
</feature>
<dbReference type="InterPro" id="IPR004472">
    <property type="entry name" value="DTB_synth_BioD"/>
</dbReference>
<dbReference type="SUPFAM" id="SSF52540">
    <property type="entry name" value="P-loop containing nucleoside triphosphate hydrolases"/>
    <property type="match status" value="1"/>
</dbReference>
<reference evidence="4" key="1">
    <citation type="journal article" date="2019" name="Int. J. Syst. Evol. Microbiol.">
        <title>The Global Catalogue of Microorganisms (GCM) 10K type strain sequencing project: providing services to taxonomists for standard genome sequencing and annotation.</title>
        <authorList>
            <consortium name="The Broad Institute Genomics Platform"/>
            <consortium name="The Broad Institute Genome Sequencing Center for Infectious Disease"/>
            <person name="Wu L."/>
            <person name="Ma J."/>
        </authorList>
    </citation>
    <scope>NUCLEOTIDE SEQUENCE [LARGE SCALE GENOMIC DNA]</scope>
    <source>
        <strain evidence="4">KCTC 52473</strain>
    </source>
</reference>
<comment type="caution">
    <text evidence="2">Lacks conserved residue(s) required for the propagation of feature annotation.</text>
</comment>
<feature type="binding site" evidence="2">
    <location>
        <position position="16"/>
    </location>
    <ligand>
        <name>Mg(2+)</name>
        <dbReference type="ChEBI" id="CHEBI:18420"/>
    </ligand>
</feature>
<feature type="binding site" evidence="2">
    <location>
        <begin position="116"/>
        <end position="119"/>
    </location>
    <ligand>
        <name>ATP</name>
        <dbReference type="ChEBI" id="CHEBI:30616"/>
    </ligand>
</feature>
<comment type="subunit">
    <text evidence="2">Homodimer.</text>
</comment>
<sequence length="240" mass="26560">MRTIFVTGTDTDVGKTFVSRLILNKMSTRYSRTAGFKPISAGCERTSQGLRNEDALILQQASTIDLDYNEVNPIAFAPPIAPHIAAKQVGVRLGVEEISQHYRRLLEHSPDFVLTEGAGGWRLPLSDQESDTSASKPCIEYLSDFAIAHDMPVVLVVGMRLGCLNHAVLTYEAIVRDGLNCIGWIANQCEPDMPYYKHNKQSLTNLLNAPMLAEVAYCDEKTPEGDELLETTAAWQIIFS</sequence>
<dbReference type="InterPro" id="IPR027417">
    <property type="entry name" value="P-loop_NTPase"/>
</dbReference>
<dbReference type="PANTHER" id="PTHR43210">
    <property type="entry name" value="DETHIOBIOTIN SYNTHETASE"/>
    <property type="match status" value="1"/>
</dbReference>
<keyword evidence="2" id="KW-0460">Magnesium</keyword>
<dbReference type="CDD" id="cd03109">
    <property type="entry name" value="DTBS"/>
    <property type="match status" value="1"/>
</dbReference>
<comment type="caution">
    <text evidence="3">The sequence shown here is derived from an EMBL/GenBank/DDBJ whole genome shotgun (WGS) entry which is preliminary data.</text>
</comment>
<feature type="binding site" evidence="2">
    <location>
        <begin position="187"/>
        <end position="188"/>
    </location>
    <ligand>
        <name>ATP</name>
        <dbReference type="ChEBI" id="CHEBI:30616"/>
    </ligand>
</feature>
<keyword evidence="4" id="KW-1185">Reference proteome</keyword>
<keyword evidence="1 2" id="KW-0093">Biotin biosynthesis</keyword>
<comment type="similarity">
    <text evidence="2">Belongs to the dethiobiotin synthetase family.</text>
</comment>
<comment type="cofactor">
    <cofactor evidence="2">
        <name>Mg(2+)</name>
        <dbReference type="ChEBI" id="CHEBI:18420"/>
    </cofactor>
</comment>
<dbReference type="EMBL" id="JBHRSW010000005">
    <property type="protein sequence ID" value="MFC3120730.1"/>
    <property type="molecule type" value="Genomic_DNA"/>
</dbReference>
<evidence type="ECO:0000256" key="1">
    <source>
        <dbReference type="ARBA" id="ARBA00022756"/>
    </source>
</evidence>